<organism evidence="1 2">
    <name type="scientific">Aspergillus cavernicola</name>
    <dbReference type="NCBI Taxonomy" id="176166"/>
    <lineage>
        <taxon>Eukaryota</taxon>
        <taxon>Fungi</taxon>
        <taxon>Dikarya</taxon>
        <taxon>Ascomycota</taxon>
        <taxon>Pezizomycotina</taxon>
        <taxon>Eurotiomycetes</taxon>
        <taxon>Eurotiomycetidae</taxon>
        <taxon>Eurotiales</taxon>
        <taxon>Aspergillaceae</taxon>
        <taxon>Aspergillus</taxon>
        <taxon>Aspergillus subgen. Nidulantes</taxon>
    </lineage>
</organism>
<evidence type="ECO:0000313" key="1">
    <source>
        <dbReference type="EMBL" id="KAL2826455.1"/>
    </source>
</evidence>
<evidence type="ECO:0000313" key="2">
    <source>
        <dbReference type="Proteomes" id="UP001610335"/>
    </source>
</evidence>
<comment type="caution">
    <text evidence="1">The sequence shown here is derived from an EMBL/GenBank/DDBJ whole genome shotgun (WGS) entry which is preliminary data.</text>
</comment>
<sequence>MDSLDRDPAMLYLGNSHGLSLHTPIGNSHTVMACRRCVWKLRTFRALGQSNLDKRIYVANP</sequence>
<dbReference type="Proteomes" id="UP001610335">
    <property type="component" value="Unassembled WGS sequence"/>
</dbReference>
<name>A0ABR4IFB8_9EURO</name>
<proteinExistence type="predicted"/>
<dbReference type="PROSITE" id="PS51257">
    <property type="entry name" value="PROKAR_LIPOPROTEIN"/>
    <property type="match status" value="1"/>
</dbReference>
<dbReference type="EMBL" id="JBFXLS010000030">
    <property type="protein sequence ID" value="KAL2826455.1"/>
    <property type="molecule type" value="Genomic_DNA"/>
</dbReference>
<reference evidence="1 2" key="1">
    <citation type="submission" date="2024-07" db="EMBL/GenBank/DDBJ databases">
        <title>Section-level genome sequencing and comparative genomics of Aspergillus sections Usti and Cavernicolus.</title>
        <authorList>
            <consortium name="Lawrence Berkeley National Laboratory"/>
            <person name="Nybo J.L."/>
            <person name="Vesth T.C."/>
            <person name="Theobald S."/>
            <person name="Frisvad J.C."/>
            <person name="Larsen T.O."/>
            <person name="Kjaerboelling I."/>
            <person name="Rothschild-Mancinelli K."/>
            <person name="Lyhne E.K."/>
            <person name="Kogle M.E."/>
            <person name="Barry K."/>
            <person name="Clum A."/>
            <person name="Na H."/>
            <person name="Ledsgaard L."/>
            <person name="Lin J."/>
            <person name="Lipzen A."/>
            <person name="Kuo A."/>
            <person name="Riley R."/>
            <person name="Mondo S."/>
            <person name="LaButti K."/>
            <person name="Haridas S."/>
            <person name="Pangalinan J."/>
            <person name="Salamov A.A."/>
            <person name="Simmons B.A."/>
            <person name="Magnuson J.K."/>
            <person name="Chen J."/>
            <person name="Drula E."/>
            <person name="Henrissat B."/>
            <person name="Wiebenga A."/>
            <person name="Lubbers R.J."/>
            <person name="Gomes A.C."/>
            <person name="Makela M.R."/>
            <person name="Stajich J."/>
            <person name="Grigoriev I.V."/>
            <person name="Mortensen U.H."/>
            <person name="De vries R.P."/>
            <person name="Baker S.E."/>
            <person name="Andersen M.R."/>
        </authorList>
    </citation>
    <scope>NUCLEOTIDE SEQUENCE [LARGE SCALE GENOMIC DNA]</scope>
    <source>
        <strain evidence="1 2">CBS 600.67</strain>
    </source>
</reference>
<keyword evidence="2" id="KW-1185">Reference proteome</keyword>
<accession>A0ABR4IFB8</accession>
<gene>
    <name evidence="1" type="ORF">BDW59DRAFT_145210</name>
</gene>
<protein>
    <submittedName>
        <fullName evidence="1">Uncharacterized protein</fullName>
    </submittedName>
</protein>